<evidence type="ECO:0000256" key="5">
    <source>
        <dbReference type="ARBA" id="ARBA00022792"/>
    </source>
</evidence>
<evidence type="ECO:0000256" key="2">
    <source>
        <dbReference type="ARBA" id="ARBA00004673"/>
    </source>
</evidence>
<evidence type="ECO:0000256" key="12">
    <source>
        <dbReference type="PIRSR" id="PIRSR602124-2"/>
    </source>
</evidence>
<reference evidence="16 17" key="1">
    <citation type="journal article" date="2016" name="Genome Biol. Evol.">
        <title>Divergent and convergent evolution of fungal pathogenicity.</title>
        <authorList>
            <person name="Shang Y."/>
            <person name="Xiao G."/>
            <person name="Zheng P."/>
            <person name="Cen K."/>
            <person name="Zhan S."/>
            <person name="Wang C."/>
        </authorList>
    </citation>
    <scope>NUCLEOTIDE SEQUENCE [LARGE SCALE GENOMIC DNA]</scope>
    <source>
        <strain evidence="16 17">RCEF 1005</strain>
    </source>
</reference>
<evidence type="ECO:0000256" key="8">
    <source>
        <dbReference type="ARBA" id="ARBA00023128"/>
    </source>
</evidence>
<protein>
    <recommendedName>
        <fullName evidence="11">Cytochrome c oxidase subunit 4, mitochondrial</fullName>
    </recommendedName>
    <alternativeName>
        <fullName evidence="10">Cytochrome c oxidase polypeptide IV</fullName>
    </alternativeName>
</protein>
<evidence type="ECO:0000256" key="10">
    <source>
        <dbReference type="ARBA" id="ARBA00031366"/>
    </source>
</evidence>
<comment type="subcellular location">
    <subcellularLocation>
        <location evidence="1">Mitochondrion inner membrane</location>
        <topology evidence="1">Peripheral membrane protein</topology>
        <orientation evidence="1">Matrix side</orientation>
    </subcellularLocation>
</comment>
<comment type="similarity">
    <text evidence="3">Belongs to the cytochrome c oxidase subunit 5B family.</text>
</comment>
<name>A0A168I3F5_CORDF</name>
<dbReference type="PANTHER" id="PTHR10122:SF0">
    <property type="entry name" value="CYTOCHROME C OXIDASE SUBUNIT 5B, ISOFORM A-RELATED"/>
    <property type="match status" value="1"/>
</dbReference>
<dbReference type="AlphaFoldDB" id="A0A168I3F5"/>
<organism evidence="16 17">
    <name type="scientific">Akanthomyces lecanii RCEF 1005</name>
    <dbReference type="NCBI Taxonomy" id="1081108"/>
    <lineage>
        <taxon>Eukaryota</taxon>
        <taxon>Fungi</taxon>
        <taxon>Dikarya</taxon>
        <taxon>Ascomycota</taxon>
        <taxon>Pezizomycotina</taxon>
        <taxon>Sordariomycetes</taxon>
        <taxon>Hypocreomycetidae</taxon>
        <taxon>Hypocreales</taxon>
        <taxon>Cordycipitaceae</taxon>
        <taxon>Akanthomyces</taxon>
        <taxon>Cordyceps confragosa</taxon>
    </lineage>
</organism>
<dbReference type="Pfam" id="PF05299">
    <property type="entry name" value="Peptidase_M61"/>
    <property type="match status" value="1"/>
</dbReference>
<evidence type="ECO:0000256" key="4">
    <source>
        <dbReference type="ARBA" id="ARBA00022723"/>
    </source>
</evidence>
<dbReference type="EMBL" id="AZHF01000003">
    <property type="protein sequence ID" value="OAA78689.1"/>
    <property type="molecule type" value="Genomic_DNA"/>
</dbReference>
<feature type="region of interest" description="Disordered" evidence="13">
    <location>
        <begin position="790"/>
        <end position="821"/>
    </location>
</feature>
<evidence type="ECO:0000256" key="9">
    <source>
        <dbReference type="ARBA" id="ARBA00023136"/>
    </source>
</evidence>
<feature type="domain" description="Peptidase M61 N-terminal" evidence="15">
    <location>
        <begin position="5"/>
        <end position="178"/>
    </location>
</feature>
<feature type="binding site" evidence="12">
    <location>
        <position position="1076"/>
    </location>
    <ligand>
        <name>Zn(2+)</name>
        <dbReference type="ChEBI" id="CHEBI:29105"/>
    </ligand>
</feature>
<evidence type="ECO:0000313" key="16">
    <source>
        <dbReference type="EMBL" id="OAA78689.1"/>
    </source>
</evidence>
<keyword evidence="6 12" id="KW-0862">Zinc</keyword>
<dbReference type="CDD" id="cd00924">
    <property type="entry name" value="Cyt_c_Oxidase_Vb"/>
    <property type="match status" value="1"/>
</dbReference>
<dbReference type="InterPro" id="IPR036972">
    <property type="entry name" value="Cyt_c_oxidase_su5b_sf"/>
</dbReference>
<dbReference type="Gene3D" id="2.60.11.10">
    <property type="entry name" value="Cytochrome c oxidase, subunit Vb"/>
    <property type="match status" value="1"/>
</dbReference>
<feature type="domain" description="Peptidase M61 catalytic" evidence="14">
    <location>
        <begin position="280"/>
        <end position="395"/>
    </location>
</feature>
<dbReference type="OrthoDB" id="5221870at2759"/>
<evidence type="ECO:0000256" key="7">
    <source>
        <dbReference type="ARBA" id="ARBA00022946"/>
    </source>
</evidence>
<feature type="binding site" evidence="12">
    <location>
        <position position="1052"/>
    </location>
    <ligand>
        <name>Zn(2+)</name>
        <dbReference type="ChEBI" id="CHEBI:29105"/>
    </ligand>
</feature>
<dbReference type="InterPro" id="IPR027268">
    <property type="entry name" value="Peptidase_M4/M1_CTD_sf"/>
</dbReference>
<proteinExistence type="inferred from homology"/>
<keyword evidence="17" id="KW-1185">Reference proteome</keyword>
<accession>A0A168I3F5</accession>
<dbReference type="InterPro" id="IPR007963">
    <property type="entry name" value="Peptidase_M61_catalytic"/>
</dbReference>
<evidence type="ECO:0000256" key="1">
    <source>
        <dbReference type="ARBA" id="ARBA00004443"/>
    </source>
</evidence>
<dbReference type="SUPFAM" id="SSF57802">
    <property type="entry name" value="Rubredoxin-like"/>
    <property type="match status" value="1"/>
</dbReference>
<evidence type="ECO:0000256" key="11">
    <source>
        <dbReference type="ARBA" id="ARBA00070613"/>
    </source>
</evidence>
<dbReference type="GO" id="GO:0006123">
    <property type="term" value="P:mitochondrial electron transport, cytochrome c to oxygen"/>
    <property type="evidence" value="ECO:0007669"/>
    <property type="project" value="InterPro"/>
</dbReference>
<dbReference type="STRING" id="1081108.A0A168I3F5"/>
<evidence type="ECO:0000313" key="17">
    <source>
        <dbReference type="Proteomes" id="UP000076881"/>
    </source>
</evidence>
<evidence type="ECO:0000256" key="6">
    <source>
        <dbReference type="ARBA" id="ARBA00022833"/>
    </source>
</evidence>
<gene>
    <name evidence="16" type="ORF">LEL_05512</name>
</gene>
<dbReference type="Pfam" id="PF17899">
    <property type="entry name" value="Peptidase_M61_N"/>
    <property type="match status" value="1"/>
</dbReference>
<keyword evidence="8" id="KW-0496">Mitochondrion</keyword>
<dbReference type="Gene3D" id="2.60.40.3650">
    <property type="match status" value="1"/>
</dbReference>
<comment type="caution">
    <text evidence="16">The sequence shown here is derived from an EMBL/GenBank/DDBJ whole genome shotgun (WGS) entry which is preliminary data.</text>
</comment>
<dbReference type="Pfam" id="PF01215">
    <property type="entry name" value="COX5B"/>
    <property type="match status" value="1"/>
</dbReference>
<keyword evidence="4 12" id="KW-0479">Metal-binding</keyword>
<dbReference type="FunFam" id="2.60.11.10:FF:000003">
    <property type="entry name" value="Cytochrome c oxidase subunit IV"/>
    <property type="match status" value="1"/>
</dbReference>
<feature type="binding site" evidence="12">
    <location>
        <position position="1060"/>
    </location>
    <ligand>
        <name>Zn(2+)</name>
        <dbReference type="ChEBI" id="CHEBI:29105"/>
    </ligand>
</feature>
<keyword evidence="7" id="KW-0809">Transit peptide</keyword>
<keyword evidence="9" id="KW-0472">Membrane</keyword>
<dbReference type="SUPFAM" id="SSF55486">
    <property type="entry name" value="Metalloproteases ('zincins'), catalytic domain"/>
    <property type="match status" value="1"/>
</dbReference>
<evidence type="ECO:0000259" key="15">
    <source>
        <dbReference type="Pfam" id="PF17899"/>
    </source>
</evidence>
<comment type="pathway">
    <text evidence="2">Energy metabolism; oxidative phosphorylation.</text>
</comment>
<keyword evidence="5" id="KW-0999">Mitochondrion inner membrane</keyword>
<dbReference type="InterPro" id="IPR040756">
    <property type="entry name" value="Peptidase_M61_N"/>
</dbReference>
<dbReference type="PANTHER" id="PTHR10122">
    <property type="entry name" value="CYTOCHROME C OXIDASE SUBUNIT 5B, MITOCHONDRIAL"/>
    <property type="match status" value="1"/>
</dbReference>
<sequence length="1120" mass="125030">MRTIQLTVDLTDVPRRLAHVEANLPVRPNTTASFTTPLWLCASHKPNGPVNRIAGLTFTADHGNRTLKWRRDSTQLHIYHVDIPSGVTTVHAEFDAIMKGHLTRRMAMASWESFMMHPAYCQVSRTPIQATIRILGHWDYATCLLAEAEAASDGAHRIIKFKPVSAERLEDSPVLIGQYLSQNNITKDGKHQLCVAFSEPELIETPRKRLDKLRRLIDEATALFGSGPYQQYKFLSISSDILQPGEQRADGGGIEHAESCHLLTSSRVYADDDLFDWMGELFCHEYAHVWNGKYRRPAGHVPSDFTTPLDGTLLWVYEGLTNYYGYVLAARSGLSAQSTIRTKFAIAIADMQCQSGRGWRPTEDTATGVALKATGPSGWESYLRGADYYDEGTLLWLDVDTLIRERSRGTKTLDDFARRFFGTAGERQPLVVPYTLNEVVSALEETLPHDWAAFIQERVQTPQAQVNLAGFKRAGYDFCYTDKQIESPVPNAQRRHSVWHSLGVRVAEDGTIVDVQRFSRADEAGLAPSQKITRVRGNKYSLDELTATIAVTQGQPDGKVQLSLKGDEESWDTAINHGTGLLGRLAASRSPFQNVDSRIRTKMFQDLATTSDSIFVLTANGKAYQEPFAEKGWLSLDTLLLAEQDAQQNKQHFRAQAEALGIPKTDRKNKLRQKEKVASDDCSKYAKIREIFGNDTGKYHPNQLVAKKYMPAQGLCEKELLYKFALKISNLQELYLKKKLVMDPYEFYRNSRNSLSGIIRSMGDDSGQADPVFRTIVLYWASLTGNENKFGKHKKTGSRSQAIAPKLSAAPREGSHTSSRLGGRDLALRISRLEMRRRKRRDQTSRPQVYAGLMSLLGKARGSRDSITRPVIGQCLGELGTFPPEAAHLTNPSTTGHHFLSIRFTTNPDRTAPNRVAMFMQRTAIAAARRAAIKPVVARSFATSFVRREAAKGPSTPSEQAAALAHDSSKTVGAYKTFNQIKTEDDLMGPGAKAGTVPTDLEQSTGLERLEILGKMEGVDIFDMRPLDSSRKGTMENPISVRSAGDEQYLGCTGYPADSHVVTWLGISKDRPIERCPECGSVYKMDYVGTEDDHHGHHHAPEYPEPQTFADYIKPEYRYR</sequence>
<evidence type="ECO:0000256" key="13">
    <source>
        <dbReference type="SAM" id="MobiDB-lite"/>
    </source>
</evidence>
<dbReference type="PROSITE" id="PS51359">
    <property type="entry name" value="COX5B_2"/>
    <property type="match status" value="1"/>
</dbReference>
<dbReference type="Proteomes" id="UP000076881">
    <property type="component" value="Unassembled WGS sequence"/>
</dbReference>
<dbReference type="Gene3D" id="1.10.390.10">
    <property type="entry name" value="Neutral Protease Domain 2"/>
    <property type="match status" value="1"/>
</dbReference>
<dbReference type="InterPro" id="IPR002124">
    <property type="entry name" value="Cyt_c_oxidase_su5b"/>
</dbReference>
<feature type="binding site" evidence="12">
    <location>
        <position position="1079"/>
    </location>
    <ligand>
        <name>Zn(2+)</name>
        <dbReference type="ChEBI" id="CHEBI:29105"/>
    </ligand>
</feature>
<dbReference type="GO" id="GO:0046872">
    <property type="term" value="F:metal ion binding"/>
    <property type="evidence" value="ECO:0007669"/>
    <property type="project" value="UniProtKB-KW"/>
</dbReference>
<evidence type="ECO:0000256" key="3">
    <source>
        <dbReference type="ARBA" id="ARBA00010292"/>
    </source>
</evidence>
<dbReference type="GO" id="GO:0045277">
    <property type="term" value="C:respiratory chain complex IV"/>
    <property type="evidence" value="ECO:0007669"/>
    <property type="project" value="InterPro"/>
</dbReference>
<evidence type="ECO:0000259" key="14">
    <source>
        <dbReference type="Pfam" id="PF05299"/>
    </source>
</evidence>
<dbReference type="GO" id="GO:0005743">
    <property type="term" value="C:mitochondrial inner membrane"/>
    <property type="evidence" value="ECO:0007669"/>
    <property type="project" value="UniProtKB-SubCell"/>
</dbReference>